<accession>A0A1J1J0M7</accession>
<dbReference type="Gene3D" id="2.30.30.140">
    <property type="match status" value="1"/>
</dbReference>
<dbReference type="Pfam" id="PF00567">
    <property type="entry name" value="TUDOR"/>
    <property type="match status" value="1"/>
</dbReference>
<dbReference type="Proteomes" id="UP000183832">
    <property type="component" value="Unassembled WGS sequence"/>
</dbReference>
<dbReference type="PROSITE" id="PS50304">
    <property type="entry name" value="TUDOR"/>
    <property type="match status" value="1"/>
</dbReference>
<dbReference type="GO" id="GO:0005737">
    <property type="term" value="C:cytoplasm"/>
    <property type="evidence" value="ECO:0007669"/>
    <property type="project" value="UniProtKB-ARBA"/>
</dbReference>
<organism evidence="2 3">
    <name type="scientific">Clunio marinus</name>
    <dbReference type="NCBI Taxonomy" id="568069"/>
    <lineage>
        <taxon>Eukaryota</taxon>
        <taxon>Metazoa</taxon>
        <taxon>Ecdysozoa</taxon>
        <taxon>Arthropoda</taxon>
        <taxon>Hexapoda</taxon>
        <taxon>Insecta</taxon>
        <taxon>Pterygota</taxon>
        <taxon>Neoptera</taxon>
        <taxon>Endopterygota</taxon>
        <taxon>Diptera</taxon>
        <taxon>Nematocera</taxon>
        <taxon>Chironomoidea</taxon>
        <taxon>Chironomidae</taxon>
        <taxon>Clunio</taxon>
    </lineage>
</organism>
<dbReference type="Gene3D" id="3.30.420.610">
    <property type="entry name" value="LOTUS domain-like"/>
    <property type="match status" value="1"/>
</dbReference>
<dbReference type="OrthoDB" id="8934037at2759"/>
<name>A0A1J1J0M7_9DIPT</name>
<dbReference type="InterPro" id="IPR035437">
    <property type="entry name" value="SNase_OB-fold_sf"/>
</dbReference>
<keyword evidence="3" id="KW-1185">Reference proteome</keyword>
<dbReference type="Gene3D" id="2.40.50.90">
    <property type="match status" value="1"/>
</dbReference>
<dbReference type="AlphaFoldDB" id="A0A1J1J0M7"/>
<gene>
    <name evidence="2" type="ORF">CLUMA_CG018879</name>
</gene>
<evidence type="ECO:0000259" key="1">
    <source>
        <dbReference type="PROSITE" id="PS50304"/>
    </source>
</evidence>
<sequence>MEEIKPRIRSIVLSKGRTTSETEFRKEYYDLLGENFDDVLRRYKMSFYEFMQKIPDICQVRMKRNECFISYVSSKETQHMDNLTILKKKACKTPKVSPSYSPFKYKNSYNNIKVSYDQKTKYREVSIGTSYLGKKSKKFYESLPLPPHLSKPTIVFKQEDIKKSKTVESNDIEAETIHNFRHLSLSTTTTSKFPSQSLQNKSQNVSETNNLLNDREASNASSRCQNSTDLSAQQFKNTFLNMHALKTETYRNYITGLFSIPCPKMMQIPGHNFFEIEVVEFTPSLFMFTHNHDQMSAIVMMNEMNIHYNNLGDSKELMVLAVNKGMSVAVADEGKWWRAEVLDVEEGEAILDFVDLGVRKIVNLKFLRYLERGFATVTRKSCRGSLFGVTPNNKGLQFRLKTKHRKMKATIKGHHNNIYQLSIVDNLTNRITIEEYLISQGSAVRIPGIDHSMSAILI</sequence>
<feature type="domain" description="Tudor" evidence="1">
    <location>
        <begin position="319"/>
        <end position="377"/>
    </location>
</feature>
<dbReference type="InterPro" id="IPR002999">
    <property type="entry name" value="Tudor"/>
</dbReference>
<proteinExistence type="predicted"/>
<evidence type="ECO:0000313" key="3">
    <source>
        <dbReference type="Proteomes" id="UP000183832"/>
    </source>
</evidence>
<evidence type="ECO:0000313" key="2">
    <source>
        <dbReference type="EMBL" id="CRL05951.1"/>
    </source>
</evidence>
<dbReference type="EMBL" id="CVRI01000066">
    <property type="protein sequence ID" value="CRL05951.1"/>
    <property type="molecule type" value="Genomic_DNA"/>
</dbReference>
<protein>
    <submittedName>
        <fullName evidence="2">CLUMA_CG018879, isoform A</fullName>
    </submittedName>
</protein>
<dbReference type="InterPro" id="IPR041966">
    <property type="entry name" value="LOTUS-like"/>
</dbReference>
<reference evidence="2 3" key="1">
    <citation type="submission" date="2015-04" db="EMBL/GenBank/DDBJ databases">
        <authorList>
            <person name="Syromyatnikov M.Y."/>
            <person name="Popov V.N."/>
        </authorList>
    </citation>
    <scope>NUCLEOTIDE SEQUENCE [LARGE SCALE GENOMIC DNA]</scope>
</reference>
<dbReference type="SUPFAM" id="SSF63748">
    <property type="entry name" value="Tudor/PWWP/MBT"/>
    <property type="match status" value="1"/>
</dbReference>